<evidence type="ECO:0000313" key="1">
    <source>
        <dbReference type="EMBL" id="KDP32205.1"/>
    </source>
</evidence>
<proteinExistence type="predicted"/>
<name>A0A067KJ01_JATCU</name>
<gene>
    <name evidence="1" type="ORF">JCGZ_13812</name>
</gene>
<protein>
    <submittedName>
        <fullName evidence="1">Uncharacterized protein</fullName>
    </submittedName>
</protein>
<dbReference type="Proteomes" id="UP000027138">
    <property type="component" value="Unassembled WGS sequence"/>
</dbReference>
<keyword evidence="2" id="KW-1185">Reference proteome</keyword>
<dbReference type="EMBL" id="KK914589">
    <property type="protein sequence ID" value="KDP32205.1"/>
    <property type="molecule type" value="Genomic_DNA"/>
</dbReference>
<dbReference type="AlphaFoldDB" id="A0A067KJ01"/>
<accession>A0A067KJ01</accession>
<organism evidence="1 2">
    <name type="scientific">Jatropha curcas</name>
    <name type="common">Barbados nut</name>
    <dbReference type="NCBI Taxonomy" id="180498"/>
    <lineage>
        <taxon>Eukaryota</taxon>
        <taxon>Viridiplantae</taxon>
        <taxon>Streptophyta</taxon>
        <taxon>Embryophyta</taxon>
        <taxon>Tracheophyta</taxon>
        <taxon>Spermatophyta</taxon>
        <taxon>Magnoliopsida</taxon>
        <taxon>eudicotyledons</taxon>
        <taxon>Gunneridae</taxon>
        <taxon>Pentapetalae</taxon>
        <taxon>rosids</taxon>
        <taxon>fabids</taxon>
        <taxon>Malpighiales</taxon>
        <taxon>Euphorbiaceae</taxon>
        <taxon>Crotonoideae</taxon>
        <taxon>Jatropheae</taxon>
        <taxon>Jatropha</taxon>
    </lineage>
</organism>
<evidence type="ECO:0000313" key="2">
    <source>
        <dbReference type="Proteomes" id="UP000027138"/>
    </source>
</evidence>
<reference evidence="1 2" key="1">
    <citation type="journal article" date="2014" name="PLoS ONE">
        <title>Global Analysis of Gene Expression Profiles in Physic Nut (Jatropha curcas L.) Seedlings Exposed to Salt Stress.</title>
        <authorList>
            <person name="Zhang L."/>
            <person name="Zhang C."/>
            <person name="Wu P."/>
            <person name="Chen Y."/>
            <person name="Li M."/>
            <person name="Jiang H."/>
            <person name="Wu G."/>
        </authorList>
    </citation>
    <scope>NUCLEOTIDE SEQUENCE [LARGE SCALE GENOMIC DNA]</scope>
    <source>
        <strain evidence="2">cv. GZQX0401</strain>
        <tissue evidence="1">Young leaves</tissue>
    </source>
</reference>
<sequence length="253" mass="27833">MRFSTAFGRIDWPETALTRFGRRRCCFKRLRLAKAHVGAVLARSKAVMVRSGEQVPVPGGRRHAGVNGATDRGCDQLALRDLAEEEIEQLVGGSPLLLKAFDDQKISTTSAPSSSMITSDFPTEKVLLDNVPLIPTPGAEKVSYPSDVDLCDVNNKFSSLGYLLEGDRTDSDFLAKIDDLKKAGSMIAEKLSTGNVDGNLNLSSSLGFIKVTKKQRNRKVKTAIELLKPTRRQKKTQASFDCIRPNEYNELES</sequence>